<keyword evidence="5" id="KW-1185">Reference proteome</keyword>
<organism evidence="4 5">
    <name type="scientific">Candidatus Thiodiazotropha endolucinida</name>
    <dbReference type="NCBI Taxonomy" id="1655433"/>
    <lineage>
        <taxon>Bacteria</taxon>
        <taxon>Pseudomonadati</taxon>
        <taxon>Pseudomonadota</taxon>
        <taxon>Gammaproteobacteria</taxon>
        <taxon>Chromatiales</taxon>
        <taxon>Sedimenticolaceae</taxon>
        <taxon>Candidatus Thiodiazotropha</taxon>
    </lineage>
</organism>
<proteinExistence type="predicted"/>
<reference evidence="4 5" key="1">
    <citation type="submission" date="2016-06" db="EMBL/GenBank/DDBJ databases">
        <title>Genome sequence of endosymbiont of Candidatus Endolucinida thiodiazotropha.</title>
        <authorList>
            <person name="Poehlein A."/>
            <person name="Koenig S."/>
            <person name="Heiden S.E."/>
            <person name="Thuermer A."/>
            <person name="Voget S."/>
            <person name="Daniel R."/>
            <person name="Markert S."/>
            <person name="Gros O."/>
            <person name="Schweder T."/>
        </authorList>
    </citation>
    <scope>NUCLEOTIDE SEQUENCE [LARGE SCALE GENOMIC DNA]</scope>
    <source>
        <strain evidence="4 5">COS</strain>
    </source>
</reference>
<protein>
    <submittedName>
        <fullName evidence="4">Putative FAD-linked oxidoreductase</fullName>
        <ecNumber evidence="4">1.-.-.-</ecNumber>
    </submittedName>
</protein>
<dbReference type="EMBL" id="MARB01000030">
    <property type="protein sequence ID" value="ODJ86004.1"/>
    <property type="molecule type" value="Genomic_DNA"/>
</dbReference>
<dbReference type="InterPro" id="IPR006094">
    <property type="entry name" value="Oxid_FAD_bind_N"/>
</dbReference>
<keyword evidence="1" id="KW-0285">Flavoprotein</keyword>
<evidence type="ECO:0000256" key="1">
    <source>
        <dbReference type="ARBA" id="ARBA00022630"/>
    </source>
</evidence>
<dbReference type="PANTHER" id="PTHR11748">
    <property type="entry name" value="D-LACTATE DEHYDROGENASE"/>
    <property type="match status" value="1"/>
</dbReference>
<dbReference type="AlphaFoldDB" id="A0A7Z1AEF7"/>
<evidence type="ECO:0000313" key="4">
    <source>
        <dbReference type="EMBL" id="ODJ86004.1"/>
    </source>
</evidence>
<dbReference type="SUPFAM" id="SSF55103">
    <property type="entry name" value="FAD-linked oxidases, C-terminal domain"/>
    <property type="match status" value="1"/>
</dbReference>
<dbReference type="EC" id="1.-.-.-" evidence="4"/>
<dbReference type="InterPro" id="IPR016169">
    <property type="entry name" value="FAD-bd_PCMH_sub2"/>
</dbReference>
<dbReference type="Proteomes" id="UP000094769">
    <property type="component" value="Unassembled WGS sequence"/>
</dbReference>
<dbReference type="SUPFAM" id="SSF56176">
    <property type="entry name" value="FAD-binding/transporter-associated domain-like"/>
    <property type="match status" value="1"/>
</dbReference>
<keyword evidence="4" id="KW-0560">Oxidoreductase</keyword>
<dbReference type="GO" id="GO:0016491">
    <property type="term" value="F:oxidoreductase activity"/>
    <property type="evidence" value="ECO:0007669"/>
    <property type="project" value="UniProtKB-KW"/>
</dbReference>
<evidence type="ECO:0000313" key="5">
    <source>
        <dbReference type="Proteomes" id="UP000094769"/>
    </source>
</evidence>
<comment type="caution">
    <text evidence="4">The sequence shown here is derived from an EMBL/GenBank/DDBJ whole genome shotgun (WGS) entry which is preliminary data.</text>
</comment>
<dbReference type="PANTHER" id="PTHR11748:SF103">
    <property type="entry name" value="GLYCOLATE OXIDASE SUBUNIT GLCE"/>
    <property type="match status" value="1"/>
</dbReference>
<dbReference type="InterPro" id="IPR036318">
    <property type="entry name" value="FAD-bd_PCMH-like_sf"/>
</dbReference>
<evidence type="ECO:0000256" key="2">
    <source>
        <dbReference type="ARBA" id="ARBA00022827"/>
    </source>
</evidence>
<evidence type="ECO:0000259" key="3">
    <source>
        <dbReference type="PROSITE" id="PS51387"/>
    </source>
</evidence>
<dbReference type="OrthoDB" id="9811557at2"/>
<keyword evidence="2" id="KW-0274">FAD</keyword>
<gene>
    <name evidence="4" type="ORF">CODIS_38100</name>
</gene>
<dbReference type="NCBIfam" id="NF008439">
    <property type="entry name" value="PRK11282.1"/>
    <property type="match status" value="1"/>
</dbReference>
<dbReference type="InterPro" id="IPR016164">
    <property type="entry name" value="FAD-linked_Oxase-like_C"/>
</dbReference>
<dbReference type="InterPro" id="IPR016166">
    <property type="entry name" value="FAD-bd_PCMH"/>
</dbReference>
<dbReference type="PROSITE" id="PS51387">
    <property type="entry name" value="FAD_PCMH"/>
    <property type="match status" value="1"/>
</dbReference>
<feature type="domain" description="FAD-binding PCMH-type" evidence="3">
    <location>
        <begin position="1"/>
        <end position="173"/>
    </location>
</feature>
<dbReference type="Pfam" id="PF01565">
    <property type="entry name" value="FAD_binding_4"/>
    <property type="match status" value="1"/>
</dbReference>
<name>A0A7Z1AEF7_9GAMM</name>
<dbReference type="GO" id="GO:0071949">
    <property type="term" value="F:FAD binding"/>
    <property type="evidence" value="ECO:0007669"/>
    <property type="project" value="InterPro"/>
</dbReference>
<dbReference type="Gene3D" id="3.30.465.10">
    <property type="match status" value="1"/>
</dbReference>
<dbReference type="RefSeq" id="WP_069128066.1">
    <property type="nucleotide sequence ID" value="NZ_MARB01000030.1"/>
</dbReference>
<accession>A0A7Z1AEF7</accession>
<sequence>MSNDRDFSQSLQSAVKDAAHDVRPLQLMGHGSKSFYGRELAGEPLSLAEHRGIISYEPTELVITARAGTPLQEIEDTLLEKGQMLSFEPPRFDGKGTIGGAIAAGLSGPRRPWGGSPRDQLLGIKLLDGQGQILKFGGQVMKNVAGYDLSRLMAGAMGTLGILLEASIKVLPKPMQEHTLTFSAEQPTAWALLHKMLIEGVPITATYSLDNNHKVRIACSQQRLGEIKTRYGLEPSDKPQSGFWQGLRDQQHDYFKQQSPLWRLSLPPAAKLDIEGRILYEWSGGLRWLATDRPAREIRSLVEKESGHAILFRNGDRRGEMFHPLHPRISVIQKQLKQVFDPQGIFNPGRHYEDY</sequence>